<feature type="short sequence motif" description="DGA/G" evidence="4">
    <location>
        <begin position="209"/>
        <end position="211"/>
    </location>
</feature>
<feature type="active site" description="Nucleophile" evidence="4">
    <location>
        <position position="65"/>
    </location>
</feature>
<evidence type="ECO:0000313" key="7">
    <source>
        <dbReference type="EMBL" id="TYC13514.1"/>
    </source>
</evidence>
<feature type="signal peptide" evidence="5">
    <location>
        <begin position="1"/>
        <end position="20"/>
    </location>
</feature>
<organism evidence="7 8">
    <name type="scientific">Bizionia gelidisalsuginis</name>
    <dbReference type="NCBI Taxonomy" id="291188"/>
    <lineage>
        <taxon>Bacteria</taxon>
        <taxon>Pseudomonadati</taxon>
        <taxon>Bacteroidota</taxon>
        <taxon>Flavobacteriia</taxon>
        <taxon>Flavobacteriales</taxon>
        <taxon>Flavobacteriaceae</taxon>
        <taxon>Bizionia</taxon>
    </lineage>
</organism>
<protein>
    <submittedName>
        <fullName evidence="7">Patatin</fullName>
    </submittedName>
</protein>
<feature type="active site" description="Proton acceptor" evidence="4">
    <location>
        <position position="209"/>
    </location>
</feature>
<keyword evidence="2 4" id="KW-0442">Lipid degradation</keyword>
<dbReference type="Pfam" id="PF01734">
    <property type="entry name" value="Patatin"/>
    <property type="match status" value="1"/>
</dbReference>
<dbReference type="InterPro" id="IPR016035">
    <property type="entry name" value="Acyl_Trfase/lysoPLipase"/>
</dbReference>
<dbReference type="InterPro" id="IPR050301">
    <property type="entry name" value="NTE"/>
</dbReference>
<dbReference type="Gene3D" id="3.40.1090.10">
    <property type="entry name" value="Cytosolic phospholipase A2 catalytic domain"/>
    <property type="match status" value="2"/>
</dbReference>
<dbReference type="PROSITE" id="PS51635">
    <property type="entry name" value="PNPLA"/>
    <property type="match status" value="1"/>
</dbReference>
<evidence type="ECO:0000256" key="5">
    <source>
        <dbReference type="SAM" id="SignalP"/>
    </source>
</evidence>
<proteinExistence type="predicted"/>
<feature type="short sequence motif" description="GXGXXG" evidence="4">
    <location>
        <begin position="36"/>
        <end position="41"/>
    </location>
</feature>
<dbReference type="CDD" id="cd07205">
    <property type="entry name" value="Pat_PNPLA6_PNPLA7_NTE1_like"/>
    <property type="match status" value="1"/>
</dbReference>
<comment type="caution">
    <text evidence="7">The sequence shown here is derived from an EMBL/GenBank/DDBJ whole genome shotgun (WGS) entry which is preliminary data.</text>
</comment>
<evidence type="ECO:0000256" key="3">
    <source>
        <dbReference type="ARBA" id="ARBA00023098"/>
    </source>
</evidence>
<evidence type="ECO:0000256" key="4">
    <source>
        <dbReference type="PROSITE-ProRule" id="PRU01161"/>
    </source>
</evidence>
<dbReference type="InterPro" id="IPR043864">
    <property type="entry name" value="Omp85-like_dom"/>
</dbReference>
<keyword evidence="8" id="KW-1185">Reference proteome</keyword>
<dbReference type="Gene3D" id="2.40.160.50">
    <property type="entry name" value="membrane protein fhac: a member of the omp85/tpsb transporter family"/>
    <property type="match status" value="1"/>
</dbReference>
<reference evidence="7 8" key="1">
    <citation type="submission" date="2019-08" db="EMBL/GenBank/DDBJ databases">
        <title>Genomes of Antarctic Bizionia species.</title>
        <authorList>
            <person name="Bowman J.P."/>
        </authorList>
    </citation>
    <scope>NUCLEOTIDE SEQUENCE [LARGE SCALE GENOMIC DNA]</scope>
    <source>
        <strain evidence="7 8">IC164</strain>
    </source>
</reference>
<evidence type="ECO:0000259" key="6">
    <source>
        <dbReference type="PROSITE" id="PS51635"/>
    </source>
</evidence>
<dbReference type="Pfam" id="PF19143">
    <property type="entry name" value="Omp85_2"/>
    <property type="match status" value="1"/>
</dbReference>
<dbReference type="PANTHER" id="PTHR14226:SF29">
    <property type="entry name" value="NEUROPATHY TARGET ESTERASE SWS"/>
    <property type="match status" value="1"/>
</dbReference>
<dbReference type="RefSeq" id="WP_148380884.1">
    <property type="nucleotide sequence ID" value="NZ_VSKN01000007.1"/>
</dbReference>
<gene>
    <name evidence="7" type="ORF">ES677_07210</name>
</gene>
<keyword evidence="5" id="KW-0732">Signal</keyword>
<keyword evidence="3 4" id="KW-0443">Lipid metabolism</keyword>
<evidence type="ECO:0000313" key="8">
    <source>
        <dbReference type="Proteomes" id="UP000323621"/>
    </source>
</evidence>
<feature type="short sequence motif" description="GXSXG" evidence="4">
    <location>
        <begin position="63"/>
        <end position="67"/>
    </location>
</feature>
<feature type="chain" id="PRO_5047036208" evidence="5">
    <location>
        <begin position="21"/>
        <end position="746"/>
    </location>
</feature>
<sequence>MKYLIILTLLLVVLSGNIYAQNDGNKEPKVGLVLSGGGAKGLAHIGALKVIDSLGIRVDYVAGTSMGAIVGSLYASGYSGKQLDSIFKRVDFSKIINDNIPREAKTFYERENYEKYAVTLPFDNFSLKLPSALSRGQNTFNLLSRLTLHVSNTDDFSKLPIPFFCIATNIENGQPVILDKGNLALAVKASGAFPSLFQPVLINDELLIDGGVVNNYPIDELRAKGMDVIIGVDVQDGLAKRTDLSSAAAILFQINNFRTINDMKEKSKKTDIYIKPDITKFTVVSFDLGEKIIENGEAAAVLKIPELKVLAGQQIKEPLEITEHKVPDSLQINDIYFEGLHNYTMSYVLGKFKFKPSEKITYDAFVSGTNNLVGTNNFDSFNYKLKPSKKKGVDGYDLYTELKETKKTASLKLGLHYDGLYKSALLVNITNKQLLFKSDVLSFDFIVGDNVRYNFDYYIDKGHYWSIGVSSEYSEFQANVSASGLLTPEELTLSGVNKLNTQLSDLSNRFFVQTQYKNDFKITLGAQHQRLKISTETVIAESNKETYFDKSDYVSLYGNITYDSFDDKYYPSKGFYLNGDFNIYLYSSDYNKDFSEFSVLSGKLGYAQSFSDKFSASIINEAGLSINSNQSSSFDYILGGYAKNFVNNLKSFYGYDFLSIRGNSYIKATVQADYEVFKKNHILLAANYANIENDLFDTVGWFAWPTYSGYALGYGVETFLGPIEARYTWSPDTQESYWFFNLGFWF</sequence>
<feature type="domain" description="PNPLA" evidence="6">
    <location>
        <begin position="32"/>
        <end position="222"/>
    </location>
</feature>
<name>A0ABY3MB70_9FLAO</name>
<dbReference type="EMBL" id="VSKN01000007">
    <property type="protein sequence ID" value="TYC13514.1"/>
    <property type="molecule type" value="Genomic_DNA"/>
</dbReference>
<dbReference type="InterPro" id="IPR002641">
    <property type="entry name" value="PNPLA_dom"/>
</dbReference>
<keyword evidence="1 4" id="KW-0378">Hydrolase</keyword>
<evidence type="ECO:0000256" key="2">
    <source>
        <dbReference type="ARBA" id="ARBA00022963"/>
    </source>
</evidence>
<evidence type="ECO:0000256" key="1">
    <source>
        <dbReference type="ARBA" id="ARBA00022801"/>
    </source>
</evidence>
<dbReference type="PANTHER" id="PTHR14226">
    <property type="entry name" value="NEUROPATHY TARGET ESTERASE/SWISS CHEESE D.MELANOGASTER"/>
    <property type="match status" value="1"/>
</dbReference>
<dbReference type="Proteomes" id="UP000323621">
    <property type="component" value="Unassembled WGS sequence"/>
</dbReference>
<accession>A0ABY3MB70</accession>
<dbReference type="SUPFAM" id="SSF52151">
    <property type="entry name" value="FabD/lysophospholipase-like"/>
    <property type="match status" value="1"/>
</dbReference>